<sequence length="217" mass="24762">MLAFSWINPSHILVLPESVISIVLIDLQYLSIASFKVGRKTEIIANTARATNIRITLLKLKLRLKLLIRSKKKIMLAVTIAVREYVKETTIRQKKRKRILIRLIKSGEIAIVKHNTIPKYTLLPKTDPIPTPRPDLISIASEVGPIIPNLMAVRNSGKNISTNPRRIHIKPTMNATNRSRCGSKYSWKFKPNRKRKRYIMLNLIADIASSETPKVKK</sequence>
<organism evidence="1 2">
    <name type="scientific">SAR324 cluster bacterium</name>
    <dbReference type="NCBI Taxonomy" id="2024889"/>
    <lineage>
        <taxon>Bacteria</taxon>
        <taxon>Deltaproteobacteria</taxon>
        <taxon>SAR324 cluster</taxon>
    </lineage>
</organism>
<protein>
    <submittedName>
        <fullName evidence="1">Uncharacterized protein</fullName>
    </submittedName>
</protein>
<comment type="caution">
    <text evidence="1">The sequence shown here is derived from an EMBL/GenBank/DDBJ whole genome shotgun (WGS) entry which is preliminary data.</text>
</comment>
<dbReference type="AlphaFoldDB" id="A0A7X9FPJ4"/>
<evidence type="ECO:0000313" key="1">
    <source>
        <dbReference type="EMBL" id="NMC61988.1"/>
    </source>
</evidence>
<name>A0A7X9FPJ4_9DELT</name>
<dbReference type="Proteomes" id="UP000524246">
    <property type="component" value="Unassembled WGS sequence"/>
</dbReference>
<evidence type="ECO:0000313" key="2">
    <source>
        <dbReference type="Proteomes" id="UP000524246"/>
    </source>
</evidence>
<proteinExistence type="predicted"/>
<reference evidence="1 2" key="1">
    <citation type="journal article" date="2020" name="Biotechnol. Biofuels">
        <title>New insights from the biogas microbiome by comprehensive genome-resolved metagenomics of nearly 1600 species originating from multiple anaerobic digesters.</title>
        <authorList>
            <person name="Campanaro S."/>
            <person name="Treu L."/>
            <person name="Rodriguez-R L.M."/>
            <person name="Kovalovszki A."/>
            <person name="Ziels R.M."/>
            <person name="Maus I."/>
            <person name="Zhu X."/>
            <person name="Kougias P.G."/>
            <person name="Basile A."/>
            <person name="Luo G."/>
            <person name="Schluter A."/>
            <person name="Konstantinidis K.T."/>
            <person name="Angelidaki I."/>
        </authorList>
    </citation>
    <scope>NUCLEOTIDE SEQUENCE [LARGE SCALE GENOMIC DNA]</scope>
    <source>
        <strain evidence="1">AS27yjCOA_65</strain>
    </source>
</reference>
<accession>A0A7X9FPJ4</accession>
<dbReference type="EMBL" id="JAAZON010000096">
    <property type="protein sequence ID" value="NMC61988.1"/>
    <property type="molecule type" value="Genomic_DNA"/>
</dbReference>
<gene>
    <name evidence="1" type="ORF">GYA55_02340</name>
</gene>